<dbReference type="EMBL" id="PYAL01000004">
    <property type="protein sequence ID" value="RXN87934.1"/>
    <property type="molecule type" value="Genomic_DNA"/>
</dbReference>
<dbReference type="RefSeq" id="WP_129151302.1">
    <property type="nucleotide sequence ID" value="NZ_JBHSDO010000011.1"/>
</dbReference>
<dbReference type="InterPro" id="IPR000014">
    <property type="entry name" value="PAS"/>
</dbReference>
<organism evidence="16 17">
    <name type="scientific">Achromobacter aloeverae</name>
    <dbReference type="NCBI Taxonomy" id="1750518"/>
    <lineage>
        <taxon>Bacteria</taxon>
        <taxon>Pseudomonadati</taxon>
        <taxon>Pseudomonadota</taxon>
        <taxon>Betaproteobacteria</taxon>
        <taxon>Burkholderiales</taxon>
        <taxon>Alcaligenaceae</taxon>
        <taxon>Achromobacter</taxon>
    </lineage>
</organism>
<dbReference type="InterPro" id="IPR013656">
    <property type="entry name" value="PAS_4"/>
</dbReference>
<dbReference type="SUPFAM" id="SSF47226">
    <property type="entry name" value="Histidine-containing phosphotransfer domain, HPT domain"/>
    <property type="match status" value="1"/>
</dbReference>
<dbReference type="NCBIfam" id="TIGR00229">
    <property type="entry name" value="sensory_box"/>
    <property type="match status" value="1"/>
</dbReference>
<dbReference type="Pfam" id="PF08448">
    <property type="entry name" value="PAS_4"/>
    <property type="match status" value="1"/>
</dbReference>
<dbReference type="CDD" id="cd16922">
    <property type="entry name" value="HATPase_EvgS-ArcB-TorS-like"/>
    <property type="match status" value="1"/>
</dbReference>
<feature type="signal peptide" evidence="12">
    <location>
        <begin position="1"/>
        <end position="31"/>
    </location>
</feature>
<evidence type="ECO:0000256" key="1">
    <source>
        <dbReference type="ARBA" id="ARBA00000085"/>
    </source>
</evidence>
<dbReference type="Gene3D" id="3.30.565.10">
    <property type="entry name" value="Histidine kinase-like ATPase, C-terminal domain"/>
    <property type="match status" value="1"/>
</dbReference>
<dbReference type="AlphaFoldDB" id="A0A4Q1HI96"/>
<keyword evidence="8" id="KW-0843">Virulence</keyword>
<dbReference type="SUPFAM" id="SSF55874">
    <property type="entry name" value="ATPase domain of HSP90 chaperone/DNA topoisomerase II/histidine kinase"/>
    <property type="match status" value="1"/>
</dbReference>
<dbReference type="Pfam" id="PF02518">
    <property type="entry name" value="HATPase_c"/>
    <property type="match status" value="1"/>
</dbReference>
<dbReference type="SMART" id="SM00388">
    <property type="entry name" value="HisKA"/>
    <property type="match status" value="1"/>
</dbReference>
<evidence type="ECO:0000256" key="10">
    <source>
        <dbReference type="ARBA" id="ARBA00070152"/>
    </source>
</evidence>
<dbReference type="InterPro" id="IPR035965">
    <property type="entry name" value="PAS-like_dom_sf"/>
</dbReference>
<feature type="domain" description="Histidine kinase" evidence="13">
    <location>
        <begin position="543"/>
        <end position="763"/>
    </location>
</feature>
<dbReference type="Proteomes" id="UP000290849">
    <property type="component" value="Unassembled WGS sequence"/>
</dbReference>
<accession>A0A4Q1HI96</accession>
<dbReference type="Pfam" id="PF00072">
    <property type="entry name" value="Response_reg"/>
    <property type="match status" value="1"/>
</dbReference>
<sequence>MPPRRRRWLPRVLARVPALALLLQAAGHATAAEPPARASQVIIDHARCAMASSARPASPASAAERPAAGHDLFADLYDAAARIFTPDRDADALQCWTLQALDASAPSLVLTAEEKQWIETHPSITVALAEPAASLPDGNSLDEDPGLVHEFLAAIAQRSGLRIEATRVDSARNAPAHRPAQAFDMLAPVDLATYDDPAYETVGPLVTNGNVLLVRQEHPNTDVPAHSLADKHLAVTAGSSSEAWVAEHYPEIMLVRMDSDQAALDAVVNGWADAAVLMELRAKYALAHGYAGRLRIGGHLPGEPSRLGLAVARAQPLLRGIVEKALASLDPKATATLIHRWRAMQEALITPPGAHRQQLHRLLGTATLLGLLLVAWNGYLRRQIRKRKRAERALNDQLEFMRVLINGTPYAIYVRDTQSRLVACNQRYLDEFSVSREQVMNKTLAEAGIEFMTSEDQQRYQAIYDEALREGRAIFADREGLLRGSRRRIHHWVLPYNDSAGGIAGIIGGWIDVSDRVRLLNELQAAKELAESANRAKTEFLVTASHEIRTPMNAISGMLELALKGDDEQAMQDYVTVAYTSTQALLAIVGNILDIEKIESDRLELLPERVSLTQLAESVQQMFDCVARNKGIALKLAIQPGQPDHVSIDPTRFKQILSNLVSNAVKFTATGQVEVRLATRLVSAQRCLVDVLVIDTGMGIGEKDQRLLFQPFTQTREGARTLGGTGMGLCIARRLVELMGGEIRLRSTPGLGTEVGFRFEAMREDPPEHDDAALPAEPDHAATLHVLIVDDNAPNRLLLRKQMEHLGHRVVQANSGDEAWRAWRPGAYDLVMTDCNMAQGDGHALARRIRAAEAPDGPRCVIFAYTANARQEEVQRCRASGMDACLFKPLGLESLRRYLRSHIPRSRALQAPWRDGLLFDPLAIDHLCGGNASSNRAMFEELLRSGHTDERALCSAAESGDVVIMDSAVHAVLGVARMIDAKPLMAACTQAQRKLAEAGGAPCAPDVLDEVRRRQLALLASVEAWLRTEPASAPASEPLEAGAQAI</sequence>
<dbReference type="Gene3D" id="3.40.50.2300">
    <property type="match status" value="1"/>
</dbReference>
<dbReference type="Gene3D" id="3.30.450.20">
    <property type="entry name" value="PAS domain"/>
    <property type="match status" value="1"/>
</dbReference>
<evidence type="ECO:0000256" key="11">
    <source>
        <dbReference type="PROSITE-ProRule" id="PRU00169"/>
    </source>
</evidence>
<dbReference type="CDD" id="cd00130">
    <property type="entry name" value="PAS"/>
    <property type="match status" value="1"/>
</dbReference>
<dbReference type="GO" id="GO:0009927">
    <property type="term" value="F:histidine phosphotransfer kinase activity"/>
    <property type="evidence" value="ECO:0007669"/>
    <property type="project" value="TreeGrafter"/>
</dbReference>
<dbReference type="SUPFAM" id="SSF47384">
    <property type="entry name" value="Homodimeric domain of signal transducing histidine kinase"/>
    <property type="match status" value="1"/>
</dbReference>
<dbReference type="SMART" id="SM00387">
    <property type="entry name" value="HATPase_c"/>
    <property type="match status" value="1"/>
</dbReference>
<evidence type="ECO:0000259" key="15">
    <source>
        <dbReference type="PROSITE" id="PS50112"/>
    </source>
</evidence>
<evidence type="ECO:0000313" key="17">
    <source>
        <dbReference type="Proteomes" id="UP000290849"/>
    </source>
</evidence>
<comment type="caution">
    <text evidence="16">The sequence shown here is derived from an EMBL/GenBank/DDBJ whole genome shotgun (WGS) entry which is preliminary data.</text>
</comment>
<dbReference type="InterPro" id="IPR036890">
    <property type="entry name" value="HATPase_C_sf"/>
</dbReference>
<keyword evidence="5 12" id="KW-0732">Signal</keyword>
<keyword evidence="7" id="KW-0902">Two-component regulatory system</keyword>
<dbReference type="GO" id="GO:0000155">
    <property type="term" value="F:phosphorelay sensor kinase activity"/>
    <property type="evidence" value="ECO:0007669"/>
    <property type="project" value="InterPro"/>
</dbReference>
<feature type="domain" description="PAS" evidence="15">
    <location>
        <begin position="397"/>
        <end position="471"/>
    </location>
</feature>
<dbReference type="SUPFAM" id="SSF52172">
    <property type="entry name" value="CheY-like"/>
    <property type="match status" value="1"/>
</dbReference>
<feature type="modified residue" description="4-aspartylphosphate" evidence="11">
    <location>
        <position position="834"/>
    </location>
</feature>
<dbReference type="PANTHER" id="PTHR43047:SF72">
    <property type="entry name" value="OSMOSENSING HISTIDINE PROTEIN KINASE SLN1"/>
    <property type="match status" value="1"/>
</dbReference>
<dbReference type="FunFam" id="3.30.565.10:FF:000010">
    <property type="entry name" value="Sensor histidine kinase RcsC"/>
    <property type="match status" value="1"/>
</dbReference>
<evidence type="ECO:0000313" key="16">
    <source>
        <dbReference type="EMBL" id="RXN87934.1"/>
    </source>
</evidence>
<evidence type="ECO:0000259" key="13">
    <source>
        <dbReference type="PROSITE" id="PS50109"/>
    </source>
</evidence>
<dbReference type="CDD" id="cd00082">
    <property type="entry name" value="HisKA"/>
    <property type="match status" value="1"/>
</dbReference>
<evidence type="ECO:0000256" key="3">
    <source>
        <dbReference type="ARBA" id="ARBA00022553"/>
    </source>
</evidence>
<reference evidence="16 17" key="1">
    <citation type="journal article" date="2017" name="Int. J. Syst. Evol. Microbiol.">
        <title>Achromobacter aloeverae sp. nov., isolated from the root of Aloe vera (L.) Burm.f.</title>
        <authorList>
            <person name="Kuncharoen N."/>
            <person name="Muramatsu Y."/>
            <person name="Shibata C."/>
            <person name="Kamakura Y."/>
            <person name="Nakagawa Y."/>
            <person name="Tanasupawat S."/>
        </authorList>
    </citation>
    <scope>NUCLEOTIDE SEQUENCE [LARGE SCALE GENOMIC DNA]</scope>
    <source>
        <strain evidence="16 17">AVA-1</strain>
    </source>
</reference>
<dbReference type="InterPro" id="IPR011006">
    <property type="entry name" value="CheY-like_superfamily"/>
</dbReference>
<dbReference type="InterPro" id="IPR036097">
    <property type="entry name" value="HisK_dim/P_sf"/>
</dbReference>
<dbReference type="InterPro" id="IPR005467">
    <property type="entry name" value="His_kinase_dom"/>
</dbReference>
<dbReference type="SUPFAM" id="SSF53850">
    <property type="entry name" value="Periplasmic binding protein-like II"/>
    <property type="match status" value="1"/>
</dbReference>
<keyword evidence="4" id="KW-0808">Transferase</keyword>
<dbReference type="CDD" id="cd17546">
    <property type="entry name" value="REC_hyHK_CKI1_RcsC-like"/>
    <property type="match status" value="1"/>
</dbReference>
<dbReference type="SMART" id="SM00448">
    <property type="entry name" value="REC"/>
    <property type="match status" value="1"/>
</dbReference>
<evidence type="ECO:0000256" key="5">
    <source>
        <dbReference type="ARBA" id="ARBA00022729"/>
    </source>
</evidence>
<evidence type="ECO:0000259" key="14">
    <source>
        <dbReference type="PROSITE" id="PS50110"/>
    </source>
</evidence>
<dbReference type="SUPFAM" id="SSF55785">
    <property type="entry name" value="PYP-like sensor domain (PAS domain)"/>
    <property type="match status" value="1"/>
</dbReference>
<evidence type="ECO:0000256" key="8">
    <source>
        <dbReference type="ARBA" id="ARBA00023026"/>
    </source>
</evidence>
<dbReference type="InterPro" id="IPR001638">
    <property type="entry name" value="Solute-binding_3/MltF_N"/>
</dbReference>
<protein>
    <recommendedName>
        <fullName evidence="10">Virulence sensor protein BvgS</fullName>
        <ecNumber evidence="2">2.7.13.3</ecNumber>
    </recommendedName>
</protein>
<dbReference type="PROSITE" id="PS50110">
    <property type="entry name" value="RESPONSE_REGULATORY"/>
    <property type="match status" value="1"/>
</dbReference>
<gene>
    <name evidence="16" type="ORF">C7R54_15235</name>
</gene>
<dbReference type="OrthoDB" id="8670869at2"/>
<dbReference type="SMART" id="SM00062">
    <property type="entry name" value="PBPb"/>
    <property type="match status" value="1"/>
</dbReference>
<dbReference type="PRINTS" id="PR00344">
    <property type="entry name" value="BCTRLSENSOR"/>
</dbReference>
<dbReference type="PANTHER" id="PTHR43047">
    <property type="entry name" value="TWO-COMPONENT HISTIDINE PROTEIN KINASE"/>
    <property type="match status" value="1"/>
</dbReference>
<dbReference type="InterPro" id="IPR036641">
    <property type="entry name" value="HPT_dom_sf"/>
</dbReference>
<dbReference type="EC" id="2.7.13.3" evidence="2"/>
<dbReference type="PROSITE" id="PS50109">
    <property type="entry name" value="HIS_KIN"/>
    <property type="match status" value="1"/>
</dbReference>
<dbReference type="GO" id="GO:0005886">
    <property type="term" value="C:plasma membrane"/>
    <property type="evidence" value="ECO:0007669"/>
    <property type="project" value="TreeGrafter"/>
</dbReference>
<dbReference type="Gene3D" id="3.40.190.10">
    <property type="entry name" value="Periplasmic binding protein-like II"/>
    <property type="match status" value="2"/>
</dbReference>
<dbReference type="InterPro" id="IPR001789">
    <property type="entry name" value="Sig_transdc_resp-reg_receiver"/>
</dbReference>
<evidence type="ECO:0000256" key="6">
    <source>
        <dbReference type="ARBA" id="ARBA00022777"/>
    </source>
</evidence>
<feature type="domain" description="Response regulatory" evidence="14">
    <location>
        <begin position="785"/>
        <end position="903"/>
    </location>
</feature>
<dbReference type="InterPro" id="IPR003661">
    <property type="entry name" value="HisK_dim/P_dom"/>
</dbReference>
<feature type="chain" id="PRO_5020627012" description="Virulence sensor protein BvgS" evidence="12">
    <location>
        <begin position="32"/>
        <end position="1046"/>
    </location>
</feature>
<evidence type="ECO:0000256" key="2">
    <source>
        <dbReference type="ARBA" id="ARBA00012438"/>
    </source>
</evidence>
<keyword evidence="6" id="KW-0418">Kinase</keyword>
<dbReference type="InterPro" id="IPR003594">
    <property type="entry name" value="HATPase_dom"/>
</dbReference>
<evidence type="ECO:0000256" key="4">
    <source>
        <dbReference type="ARBA" id="ARBA00022679"/>
    </source>
</evidence>
<dbReference type="Gene3D" id="1.10.287.130">
    <property type="match status" value="1"/>
</dbReference>
<evidence type="ECO:0000256" key="12">
    <source>
        <dbReference type="SAM" id="SignalP"/>
    </source>
</evidence>
<evidence type="ECO:0000256" key="9">
    <source>
        <dbReference type="ARBA" id="ARBA00058004"/>
    </source>
</evidence>
<comment type="function">
    <text evidence="9">Member of the two-component regulatory system BvgS/BvgA. Phosphorylates BvgA via a four-step phosphorelay in response to environmental signals.</text>
</comment>
<keyword evidence="17" id="KW-1185">Reference proteome</keyword>
<comment type="catalytic activity">
    <reaction evidence="1">
        <text>ATP + protein L-histidine = ADP + protein N-phospho-L-histidine.</text>
        <dbReference type="EC" id="2.7.13.3"/>
    </reaction>
</comment>
<evidence type="ECO:0000256" key="7">
    <source>
        <dbReference type="ARBA" id="ARBA00023012"/>
    </source>
</evidence>
<dbReference type="Pfam" id="PF00512">
    <property type="entry name" value="HisKA"/>
    <property type="match status" value="1"/>
</dbReference>
<dbReference type="InterPro" id="IPR004358">
    <property type="entry name" value="Sig_transdc_His_kin-like_C"/>
</dbReference>
<proteinExistence type="predicted"/>
<dbReference type="PROSITE" id="PS50112">
    <property type="entry name" value="PAS"/>
    <property type="match status" value="1"/>
</dbReference>
<keyword evidence="3 11" id="KW-0597">Phosphoprotein</keyword>
<name>A0A4Q1HI96_9BURK</name>